<dbReference type="PANTHER" id="PTHR45676">
    <property type="entry name" value="RING-H2 FINGER PROTEIN ATL51-RELATED"/>
    <property type="match status" value="1"/>
</dbReference>
<dbReference type="SUPFAM" id="SSF57850">
    <property type="entry name" value="RING/U-box"/>
    <property type="match status" value="1"/>
</dbReference>
<evidence type="ECO:0000256" key="1">
    <source>
        <dbReference type="SAM" id="MobiDB-lite"/>
    </source>
</evidence>
<feature type="compositionally biased region" description="Polar residues" evidence="1">
    <location>
        <begin position="170"/>
        <end position="180"/>
    </location>
</feature>
<proteinExistence type="predicted"/>
<feature type="compositionally biased region" description="Polar residues" evidence="1">
    <location>
        <begin position="506"/>
        <end position="517"/>
    </location>
</feature>
<feature type="region of interest" description="Disordered" evidence="1">
    <location>
        <begin position="214"/>
        <end position="233"/>
    </location>
</feature>
<feature type="compositionally biased region" description="Pro residues" evidence="1">
    <location>
        <begin position="433"/>
        <end position="442"/>
    </location>
</feature>
<gene>
    <name evidence="3" type="ORF">L211DRAFT_178814</name>
</gene>
<feature type="compositionally biased region" description="Gly residues" evidence="1">
    <location>
        <begin position="14"/>
        <end position="28"/>
    </location>
</feature>
<reference evidence="3 4" key="1">
    <citation type="journal article" date="2018" name="Nat. Ecol. Evol.">
        <title>Pezizomycetes genomes reveal the molecular basis of ectomycorrhizal truffle lifestyle.</title>
        <authorList>
            <person name="Murat C."/>
            <person name="Payen T."/>
            <person name="Noel B."/>
            <person name="Kuo A."/>
            <person name="Morin E."/>
            <person name="Chen J."/>
            <person name="Kohler A."/>
            <person name="Krizsan K."/>
            <person name="Balestrini R."/>
            <person name="Da Silva C."/>
            <person name="Montanini B."/>
            <person name="Hainaut M."/>
            <person name="Levati E."/>
            <person name="Barry K.W."/>
            <person name="Belfiori B."/>
            <person name="Cichocki N."/>
            <person name="Clum A."/>
            <person name="Dockter R.B."/>
            <person name="Fauchery L."/>
            <person name="Guy J."/>
            <person name="Iotti M."/>
            <person name="Le Tacon F."/>
            <person name="Lindquist E.A."/>
            <person name="Lipzen A."/>
            <person name="Malagnac F."/>
            <person name="Mello A."/>
            <person name="Molinier V."/>
            <person name="Miyauchi S."/>
            <person name="Poulain J."/>
            <person name="Riccioni C."/>
            <person name="Rubini A."/>
            <person name="Sitrit Y."/>
            <person name="Splivallo R."/>
            <person name="Traeger S."/>
            <person name="Wang M."/>
            <person name="Zifcakova L."/>
            <person name="Wipf D."/>
            <person name="Zambonelli A."/>
            <person name="Paolocci F."/>
            <person name="Nowrousian M."/>
            <person name="Ottonello S."/>
            <person name="Baldrian P."/>
            <person name="Spatafora J.W."/>
            <person name="Henrissat B."/>
            <person name="Nagy L.G."/>
            <person name="Aury J.M."/>
            <person name="Wincker P."/>
            <person name="Grigoriev I.V."/>
            <person name="Bonfante P."/>
            <person name="Martin F.M."/>
        </authorList>
    </citation>
    <scope>NUCLEOTIDE SEQUENCE [LARGE SCALE GENOMIC DNA]</scope>
    <source>
        <strain evidence="3 4">ATCC MYA-4762</strain>
    </source>
</reference>
<feature type="domain" description="RING-type" evidence="2">
    <location>
        <begin position="613"/>
        <end position="645"/>
    </location>
</feature>
<organism evidence="3 4">
    <name type="scientific">Terfezia boudieri ATCC MYA-4762</name>
    <dbReference type="NCBI Taxonomy" id="1051890"/>
    <lineage>
        <taxon>Eukaryota</taxon>
        <taxon>Fungi</taxon>
        <taxon>Dikarya</taxon>
        <taxon>Ascomycota</taxon>
        <taxon>Pezizomycotina</taxon>
        <taxon>Pezizomycetes</taxon>
        <taxon>Pezizales</taxon>
        <taxon>Pezizaceae</taxon>
        <taxon>Terfezia</taxon>
    </lineage>
</organism>
<feature type="region of interest" description="Disordered" evidence="1">
    <location>
        <begin position="1"/>
        <end position="208"/>
    </location>
</feature>
<sequence length="706" mass="74926">MGQASSTPQQDGRNLGGSPQGDNGGEGSRGSERAVPISHLRRSRRIRNSITQFGGRLMRSGSSPITHGSGSPTGSSNRVQSSRVRPRVGLSHPRSSPPLQLPGSSSPRNTGRSLSTPLPLPPTLSPELPSQLETDTDLIMSDPPDSVTPPYTPDEDSSLVNSPGLGSPRTAGSSRRNSQFRPGLYDGHDFDDDMEFGAPSSSNAPIEPTIRRAHPDFASFGDPSTMDLLENPRARPGEDQAAMLSRLLSVAAAMTAASLVGSSEQAFTEAQDVAGDSADGSFESFLRALQNGRLAAALRNGGNEMGGGVPAEPGSDGNLAPLNFFRMFRFGASTTNNHAPTESTETPPTRMIPVIIVGIRSVTPRESTNTMEPAPSPLMEQTANFSGRRNRTGHGNRRASMSAVGDNQRASGRASRPASEVLFPTAPSIPDTPQGPHPPPSTPADLGLSLINPGMINTAPNIASGSPEGTRMMGNSYGALSEGRHSTPPDAAEAGASPGGVRRDNATPSPGNSSQRRQGGEGTRSWIIYVLGGSYPESHPILTTPSLFTDSPTYEDMMLLSSLLGPAKPPVATPEDIETAGGLFTVSFGSPDVEGDRNGTRDRQCRKLSEGDRCLVCLSEYEAGEECRLLAQCRHVFHKECIDTVTSLPSAFIYHSQLTFYSGLPPGETHAPFAVAEALRRKNLFQPILSKFLNLFHVMIKFRTFN</sequence>
<accession>A0A3N4LP77</accession>
<dbReference type="STRING" id="1051890.A0A3N4LP77"/>
<feature type="compositionally biased region" description="Polar residues" evidence="1">
    <location>
        <begin position="1"/>
        <end position="12"/>
    </location>
</feature>
<dbReference type="OrthoDB" id="8062037at2759"/>
<dbReference type="PANTHER" id="PTHR45676:SF41">
    <property type="entry name" value="RING-H2 FINGER PROTEIN ATL66"/>
    <property type="match status" value="1"/>
</dbReference>
<dbReference type="InParanoid" id="A0A3N4LP77"/>
<dbReference type="Pfam" id="PF13639">
    <property type="entry name" value="zf-RING_2"/>
    <property type="match status" value="1"/>
</dbReference>
<feature type="compositionally biased region" description="Low complexity" evidence="1">
    <location>
        <begin position="101"/>
        <end position="117"/>
    </location>
</feature>
<dbReference type="InterPro" id="IPR001841">
    <property type="entry name" value="Znf_RING"/>
</dbReference>
<evidence type="ECO:0000259" key="2">
    <source>
        <dbReference type="Pfam" id="PF13639"/>
    </source>
</evidence>
<feature type="compositionally biased region" description="Polar residues" evidence="1">
    <location>
        <begin position="60"/>
        <end position="83"/>
    </location>
</feature>
<protein>
    <recommendedName>
        <fullName evidence="2">RING-type domain-containing protein</fullName>
    </recommendedName>
</protein>
<dbReference type="Gene3D" id="3.30.40.10">
    <property type="entry name" value="Zinc/RING finger domain, C3HC4 (zinc finger)"/>
    <property type="match status" value="1"/>
</dbReference>
<dbReference type="AlphaFoldDB" id="A0A3N4LP77"/>
<evidence type="ECO:0000313" key="3">
    <source>
        <dbReference type="EMBL" id="RPB24616.1"/>
    </source>
</evidence>
<name>A0A3N4LP77_9PEZI</name>
<feature type="compositionally biased region" description="Basic residues" evidence="1">
    <location>
        <begin position="388"/>
        <end position="397"/>
    </location>
</feature>
<keyword evidence="4" id="KW-1185">Reference proteome</keyword>
<dbReference type="EMBL" id="ML121541">
    <property type="protein sequence ID" value="RPB24616.1"/>
    <property type="molecule type" value="Genomic_DNA"/>
</dbReference>
<dbReference type="Proteomes" id="UP000267821">
    <property type="component" value="Unassembled WGS sequence"/>
</dbReference>
<evidence type="ECO:0000313" key="4">
    <source>
        <dbReference type="Proteomes" id="UP000267821"/>
    </source>
</evidence>
<dbReference type="InterPro" id="IPR013083">
    <property type="entry name" value="Znf_RING/FYVE/PHD"/>
</dbReference>
<feature type="region of interest" description="Disordered" evidence="1">
    <location>
        <begin position="364"/>
        <end position="521"/>
    </location>
</feature>